<dbReference type="EMBL" id="JANPWB010000003">
    <property type="protein sequence ID" value="KAJ1201618.1"/>
    <property type="molecule type" value="Genomic_DNA"/>
</dbReference>
<feature type="region of interest" description="Disordered" evidence="1">
    <location>
        <begin position="1"/>
        <end position="110"/>
    </location>
</feature>
<dbReference type="Proteomes" id="UP001066276">
    <property type="component" value="Chromosome 2_1"/>
</dbReference>
<evidence type="ECO:0000256" key="1">
    <source>
        <dbReference type="SAM" id="MobiDB-lite"/>
    </source>
</evidence>
<reference evidence="2" key="1">
    <citation type="journal article" date="2022" name="bioRxiv">
        <title>Sequencing and chromosome-scale assembly of the giantPleurodeles waltlgenome.</title>
        <authorList>
            <person name="Brown T."/>
            <person name="Elewa A."/>
            <person name="Iarovenko S."/>
            <person name="Subramanian E."/>
            <person name="Araus A.J."/>
            <person name="Petzold A."/>
            <person name="Susuki M."/>
            <person name="Suzuki K.-i.T."/>
            <person name="Hayashi T."/>
            <person name="Toyoda A."/>
            <person name="Oliveira C."/>
            <person name="Osipova E."/>
            <person name="Leigh N.D."/>
            <person name="Simon A."/>
            <person name="Yun M.H."/>
        </authorList>
    </citation>
    <scope>NUCLEOTIDE SEQUENCE</scope>
    <source>
        <strain evidence="2">20211129_DDA</strain>
        <tissue evidence="2">Liver</tissue>
    </source>
</reference>
<evidence type="ECO:0000313" key="3">
    <source>
        <dbReference type="Proteomes" id="UP001066276"/>
    </source>
</evidence>
<organism evidence="2 3">
    <name type="scientific">Pleurodeles waltl</name>
    <name type="common">Iberian ribbed newt</name>
    <dbReference type="NCBI Taxonomy" id="8319"/>
    <lineage>
        <taxon>Eukaryota</taxon>
        <taxon>Metazoa</taxon>
        <taxon>Chordata</taxon>
        <taxon>Craniata</taxon>
        <taxon>Vertebrata</taxon>
        <taxon>Euteleostomi</taxon>
        <taxon>Amphibia</taxon>
        <taxon>Batrachia</taxon>
        <taxon>Caudata</taxon>
        <taxon>Salamandroidea</taxon>
        <taxon>Salamandridae</taxon>
        <taxon>Pleurodelinae</taxon>
        <taxon>Pleurodeles</taxon>
    </lineage>
</organism>
<evidence type="ECO:0000313" key="2">
    <source>
        <dbReference type="EMBL" id="KAJ1201618.1"/>
    </source>
</evidence>
<sequence length="185" mass="19342">MPSRVRQAGGREHPPQALQGTLQPGFSKPQLGLRHGGPNQPPTRALRPLYTQGNCYQGLQDPVAGYLPPSRAEDKAQARGSHPGSCHSPGAQGPAGAPEHKPAGEACALDHCTPRPSRVRKAGGREHTLQALEALWEARFGGESLLTICKAAPHRGLQGGVGGPGPCGAQFWSHWTPRGSGVACP</sequence>
<accession>A0AAV7VIY7</accession>
<keyword evidence="3" id="KW-1185">Reference proteome</keyword>
<protein>
    <submittedName>
        <fullName evidence="2">Uncharacterized protein</fullName>
    </submittedName>
</protein>
<gene>
    <name evidence="2" type="ORF">NDU88_005424</name>
</gene>
<comment type="caution">
    <text evidence="2">The sequence shown here is derived from an EMBL/GenBank/DDBJ whole genome shotgun (WGS) entry which is preliminary data.</text>
</comment>
<dbReference type="AlphaFoldDB" id="A0AAV7VIY7"/>
<name>A0AAV7VIY7_PLEWA</name>
<proteinExistence type="predicted"/>